<evidence type="ECO:0000313" key="3">
    <source>
        <dbReference type="Proteomes" id="UP000327013"/>
    </source>
</evidence>
<evidence type="ECO:0000313" key="2">
    <source>
        <dbReference type="EMBL" id="KAE8055092.1"/>
    </source>
</evidence>
<reference evidence="2 3" key="1">
    <citation type="submission" date="2019-06" db="EMBL/GenBank/DDBJ databases">
        <title>A chromosomal-level reference genome of Carpinus fangiana (Coryloideae, Betulaceae).</title>
        <authorList>
            <person name="Yang X."/>
            <person name="Wang Z."/>
            <person name="Zhang L."/>
            <person name="Hao G."/>
            <person name="Liu J."/>
            <person name="Yang Y."/>
        </authorList>
    </citation>
    <scope>NUCLEOTIDE SEQUENCE [LARGE SCALE GENOMIC DNA]</scope>
    <source>
        <strain evidence="2">Cfa_2016G</strain>
        <tissue evidence="2">Leaf</tissue>
    </source>
</reference>
<evidence type="ECO:0000256" key="1">
    <source>
        <dbReference type="SAM" id="MobiDB-lite"/>
    </source>
</evidence>
<keyword evidence="3" id="KW-1185">Reference proteome</keyword>
<dbReference type="Proteomes" id="UP000327013">
    <property type="component" value="Chromosome 5"/>
</dbReference>
<proteinExistence type="predicted"/>
<accession>A0A5N6R2C5</accession>
<name>A0A5N6R2C5_9ROSI</name>
<organism evidence="2 3">
    <name type="scientific">Carpinus fangiana</name>
    <dbReference type="NCBI Taxonomy" id="176857"/>
    <lineage>
        <taxon>Eukaryota</taxon>
        <taxon>Viridiplantae</taxon>
        <taxon>Streptophyta</taxon>
        <taxon>Embryophyta</taxon>
        <taxon>Tracheophyta</taxon>
        <taxon>Spermatophyta</taxon>
        <taxon>Magnoliopsida</taxon>
        <taxon>eudicotyledons</taxon>
        <taxon>Gunneridae</taxon>
        <taxon>Pentapetalae</taxon>
        <taxon>rosids</taxon>
        <taxon>fabids</taxon>
        <taxon>Fagales</taxon>
        <taxon>Betulaceae</taxon>
        <taxon>Carpinus</taxon>
    </lineage>
</organism>
<feature type="region of interest" description="Disordered" evidence="1">
    <location>
        <begin position="1"/>
        <end position="99"/>
    </location>
</feature>
<dbReference type="AlphaFoldDB" id="A0A5N6R2C5"/>
<dbReference type="EMBL" id="CM017325">
    <property type="protein sequence ID" value="KAE8055092.1"/>
    <property type="molecule type" value="Genomic_DNA"/>
</dbReference>
<gene>
    <name evidence="2" type="ORF">FH972_011953</name>
</gene>
<protein>
    <submittedName>
        <fullName evidence="2">Uncharacterized protein</fullName>
    </submittedName>
</protein>
<sequence length="99" mass="10862">MERKLAVNPPRQRIHFASELASSRRMGPARNSGKLTSSRRPRLDSETHASPSSTSRSRCAAVTSPLDSDSPLLATSMPRSRQADPPSRRSACREFTSPN</sequence>
<feature type="compositionally biased region" description="Polar residues" evidence="1">
    <location>
        <begin position="48"/>
        <end position="57"/>
    </location>
</feature>